<evidence type="ECO:0000256" key="5">
    <source>
        <dbReference type="ARBA" id="ARBA00022759"/>
    </source>
</evidence>
<proteinExistence type="predicted"/>
<sequence length="529" mass="62084">MKRLPMGLKTSPSAFSRMITLAMSGLTYEKCFVYLDDLIVFGRNLDDHNKNLLDVFERLRQVNLKLNPSKCDFLKKEILYLGHVVTGDGILPDPDKVKIMKEYPVPKNVEEVKRFIAFANYYRKFIPNFSDKVYSLNKLCKKNVPFKWDEQCQKDFELVKQSLLSPPVLQYPNYDETNEFRLQTDASGYALGAILSNSDNRPVAYSSRNLNKAELNYPTVEKELLAIVWAVKYFRPYLYGRKFKILTDHKPLVYLFNIRDPSSRLMKFRMALEEYDFVVEYVRGKDNAAADALSRVKVTSNDEKETHESVKISMNELKEMNESVMNVMTRAQKKKLESTKSNDTIPNNDWIDQPNVLEVNRKPNNSVELCYLSEKELNKIKNEIKKENKVFCYVPNKMKLYINPRSQSQLSRAEFVRDMEIFCKENDIKEIFIVKDENNDIFIEKLIKEIKETHNWTGPQLCVLKNIKRIECKDDKKVILNDFHILPTSGHAGIRRMLNNIKQYYFWPGLENDIRVCQEMRQMSEAKIH</sequence>
<evidence type="ECO:0000313" key="9">
    <source>
        <dbReference type="EMBL" id="KAG7303852.1"/>
    </source>
</evidence>
<keyword evidence="10" id="KW-1185">Reference proteome</keyword>
<organism evidence="9 10">
    <name type="scientific">Plutella xylostella</name>
    <name type="common">Diamondback moth</name>
    <name type="synonym">Plutella maculipennis</name>
    <dbReference type="NCBI Taxonomy" id="51655"/>
    <lineage>
        <taxon>Eukaryota</taxon>
        <taxon>Metazoa</taxon>
        <taxon>Ecdysozoa</taxon>
        <taxon>Arthropoda</taxon>
        <taxon>Hexapoda</taxon>
        <taxon>Insecta</taxon>
        <taxon>Pterygota</taxon>
        <taxon>Neoptera</taxon>
        <taxon>Endopterygota</taxon>
        <taxon>Lepidoptera</taxon>
        <taxon>Glossata</taxon>
        <taxon>Ditrysia</taxon>
        <taxon>Yponomeutoidea</taxon>
        <taxon>Plutellidae</taxon>
        <taxon>Plutella</taxon>
    </lineage>
</organism>
<dbReference type="Pfam" id="PF17921">
    <property type="entry name" value="Integrase_H2C2"/>
    <property type="match status" value="1"/>
</dbReference>
<protein>
    <recommendedName>
        <fullName evidence="1">RNA-directed DNA polymerase</fullName>
        <ecNumber evidence="1">2.7.7.49</ecNumber>
    </recommendedName>
</protein>
<dbReference type="InterPro" id="IPR000477">
    <property type="entry name" value="RT_dom"/>
</dbReference>
<dbReference type="EMBL" id="JAHIBW010000015">
    <property type="protein sequence ID" value="KAG7303852.1"/>
    <property type="molecule type" value="Genomic_DNA"/>
</dbReference>
<dbReference type="CDD" id="cd09274">
    <property type="entry name" value="RNase_HI_RT_Ty3"/>
    <property type="match status" value="1"/>
</dbReference>
<accession>A0ABQ7QF59</accession>
<evidence type="ECO:0000256" key="2">
    <source>
        <dbReference type="ARBA" id="ARBA00022679"/>
    </source>
</evidence>
<keyword evidence="6" id="KW-0378">Hydrolase</keyword>
<dbReference type="PANTHER" id="PTHR37984:SF5">
    <property type="entry name" value="PROTEIN NYNRIN-LIKE"/>
    <property type="match status" value="1"/>
</dbReference>
<evidence type="ECO:0000259" key="8">
    <source>
        <dbReference type="PROSITE" id="PS50878"/>
    </source>
</evidence>
<keyword evidence="3" id="KW-0548">Nucleotidyltransferase</keyword>
<dbReference type="Gene3D" id="3.10.20.370">
    <property type="match status" value="1"/>
</dbReference>
<comment type="caution">
    <text evidence="9">The sequence shown here is derived from an EMBL/GenBank/DDBJ whole genome shotgun (WGS) entry which is preliminary data.</text>
</comment>
<dbReference type="EC" id="2.7.7.49" evidence="1"/>
<keyword evidence="7" id="KW-0695">RNA-directed DNA polymerase</keyword>
<keyword evidence="2" id="KW-0808">Transferase</keyword>
<reference evidence="9 10" key="1">
    <citation type="submission" date="2021-06" db="EMBL/GenBank/DDBJ databases">
        <title>A haploid diamondback moth (Plutella xylostella L.) genome assembly resolves 31 chromosomes and identifies a diamide resistance mutation.</title>
        <authorList>
            <person name="Ward C.M."/>
            <person name="Perry K.D."/>
            <person name="Baker G."/>
            <person name="Powis K."/>
            <person name="Heckel D.G."/>
            <person name="Baxter S.W."/>
        </authorList>
    </citation>
    <scope>NUCLEOTIDE SEQUENCE [LARGE SCALE GENOMIC DNA]</scope>
    <source>
        <strain evidence="9 10">LV</strain>
        <tissue evidence="9">Single pupa</tissue>
    </source>
</reference>
<evidence type="ECO:0000256" key="4">
    <source>
        <dbReference type="ARBA" id="ARBA00022722"/>
    </source>
</evidence>
<evidence type="ECO:0000256" key="1">
    <source>
        <dbReference type="ARBA" id="ARBA00012493"/>
    </source>
</evidence>
<evidence type="ECO:0000256" key="7">
    <source>
        <dbReference type="ARBA" id="ARBA00022918"/>
    </source>
</evidence>
<dbReference type="InterPro" id="IPR050951">
    <property type="entry name" value="Retrovirus_Pol_polyprotein"/>
</dbReference>
<name>A0ABQ7QF59_PLUXY</name>
<evidence type="ECO:0000256" key="6">
    <source>
        <dbReference type="ARBA" id="ARBA00022801"/>
    </source>
</evidence>
<dbReference type="Gene3D" id="3.30.70.270">
    <property type="match status" value="2"/>
</dbReference>
<keyword evidence="5" id="KW-0255">Endonuclease</keyword>
<dbReference type="InterPro" id="IPR041373">
    <property type="entry name" value="RT_RNaseH"/>
</dbReference>
<dbReference type="PANTHER" id="PTHR37984">
    <property type="entry name" value="PROTEIN CBG26694"/>
    <property type="match status" value="1"/>
</dbReference>
<evidence type="ECO:0000256" key="3">
    <source>
        <dbReference type="ARBA" id="ARBA00022695"/>
    </source>
</evidence>
<dbReference type="Proteomes" id="UP000823941">
    <property type="component" value="Chromosome 15"/>
</dbReference>
<dbReference type="InterPro" id="IPR043128">
    <property type="entry name" value="Rev_trsase/Diguanyl_cyclase"/>
</dbReference>
<feature type="domain" description="Reverse transcriptase" evidence="8">
    <location>
        <begin position="1"/>
        <end position="85"/>
    </location>
</feature>
<dbReference type="Pfam" id="PF00078">
    <property type="entry name" value="RVT_1"/>
    <property type="match status" value="1"/>
</dbReference>
<dbReference type="SUPFAM" id="SSF56672">
    <property type="entry name" value="DNA/RNA polymerases"/>
    <property type="match status" value="1"/>
</dbReference>
<dbReference type="InterPro" id="IPR041588">
    <property type="entry name" value="Integrase_H2C2"/>
</dbReference>
<evidence type="ECO:0000313" key="10">
    <source>
        <dbReference type="Proteomes" id="UP000823941"/>
    </source>
</evidence>
<gene>
    <name evidence="9" type="ORF">JYU34_010754</name>
</gene>
<dbReference type="CDD" id="cd01647">
    <property type="entry name" value="RT_LTR"/>
    <property type="match status" value="1"/>
</dbReference>
<keyword evidence="4" id="KW-0540">Nuclease</keyword>
<dbReference type="PROSITE" id="PS50878">
    <property type="entry name" value="RT_POL"/>
    <property type="match status" value="1"/>
</dbReference>
<dbReference type="Pfam" id="PF17917">
    <property type="entry name" value="RT_RNaseH"/>
    <property type="match status" value="1"/>
</dbReference>
<dbReference type="Gene3D" id="1.10.340.70">
    <property type="match status" value="1"/>
</dbReference>
<dbReference type="InterPro" id="IPR043502">
    <property type="entry name" value="DNA/RNA_pol_sf"/>
</dbReference>